<feature type="transmembrane region" description="Helical" evidence="6">
    <location>
        <begin position="466"/>
        <end position="485"/>
    </location>
</feature>
<evidence type="ECO:0000256" key="6">
    <source>
        <dbReference type="SAM" id="Phobius"/>
    </source>
</evidence>
<dbReference type="PANTHER" id="PTHR30250:SF26">
    <property type="entry name" value="PSMA PROTEIN"/>
    <property type="match status" value="1"/>
</dbReference>
<feature type="transmembrane region" description="Helical" evidence="6">
    <location>
        <begin position="129"/>
        <end position="152"/>
    </location>
</feature>
<evidence type="ECO:0000313" key="8">
    <source>
        <dbReference type="Proteomes" id="UP000798046"/>
    </source>
</evidence>
<evidence type="ECO:0000256" key="4">
    <source>
        <dbReference type="ARBA" id="ARBA00022989"/>
    </source>
</evidence>
<keyword evidence="2" id="KW-1003">Cell membrane</keyword>
<dbReference type="EMBL" id="VZRA01000001">
    <property type="protein sequence ID" value="KAB0672325.1"/>
    <property type="molecule type" value="Genomic_DNA"/>
</dbReference>
<feature type="transmembrane region" description="Helical" evidence="6">
    <location>
        <begin position="314"/>
        <end position="334"/>
    </location>
</feature>
<reference evidence="7 8" key="1">
    <citation type="journal article" date="2020" name="Microorganisms">
        <title>Description of Three Novel Members in the Family Geobacteraceae, Oryzomonas japonicum gen. nov., sp. nov., Oryzomonas sagensis sp. nov., and Oryzomonas ruber sp. nov.</title>
        <authorList>
            <person name="Xu Z."/>
            <person name="Masuda Y."/>
            <person name="Hayakawa C."/>
            <person name="Ushijima N."/>
            <person name="Kawano K."/>
            <person name="Shiratori Y."/>
            <person name="Senoo K."/>
            <person name="Itoh H."/>
        </authorList>
    </citation>
    <scope>NUCLEOTIDE SEQUENCE [LARGE SCALE GENOMIC DNA]</scope>
    <source>
        <strain evidence="7 8">Red100</strain>
    </source>
</reference>
<feature type="transmembrane region" description="Helical" evidence="6">
    <location>
        <begin position="379"/>
        <end position="397"/>
    </location>
</feature>
<dbReference type="Proteomes" id="UP000798046">
    <property type="component" value="Unassembled WGS sequence"/>
</dbReference>
<keyword evidence="3 6" id="KW-0812">Transmembrane</keyword>
<dbReference type="CDD" id="cd13128">
    <property type="entry name" value="MATE_Wzx_like"/>
    <property type="match status" value="1"/>
</dbReference>
<dbReference type="RefSeq" id="WP_151156198.1">
    <property type="nucleotide sequence ID" value="NZ_VZRA01000001.1"/>
</dbReference>
<proteinExistence type="predicted"/>
<feature type="transmembrane region" description="Helical" evidence="6">
    <location>
        <begin position="403"/>
        <end position="423"/>
    </location>
</feature>
<dbReference type="PANTHER" id="PTHR30250">
    <property type="entry name" value="PST FAMILY PREDICTED COLANIC ACID TRANSPORTER"/>
    <property type="match status" value="1"/>
</dbReference>
<evidence type="ECO:0000256" key="5">
    <source>
        <dbReference type="ARBA" id="ARBA00023136"/>
    </source>
</evidence>
<feature type="transmembrane region" description="Helical" evidence="6">
    <location>
        <begin position="89"/>
        <end position="117"/>
    </location>
</feature>
<keyword evidence="5 6" id="KW-0472">Membrane</keyword>
<evidence type="ECO:0000256" key="1">
    <source>
        <dbReference type="ARBA" id="ARBA00004651"/>
    </source>
</evidence>
<feature type="transmembrane region" description="Helical" evidence="6">
    <location>
        <begin position="435"/>
        <end position="460"/>
    </location>
</feature>
<feature type="transmembrane region" description="Helical" evidence="6">
    <location>
        <begin position="192"/>
        <end position="211"/>
    </location>
</feature>
<comment type="caution">
    <text evidence="7">The sequence shown here is derived from an EMBL/GenBank/DDBJ whole genome shotgun (WGS) entry which is preliminary data.</text>
</comment>
<evidence type="ECO:0000256" key="3">
    <source>
        <dbReference type="ARBA" id="ARBA00022692"/>
    </source>
</evidence>
<organism evidence="7 8">
    <name type="scientific">Oryzomonas sagensis</name>
    <dbReference type="NCBI Taxonomy" id="2603857"/>
    <lineage>
        <taxon>Bacteria</taxon>
        <taxon>Pseudomonadati</taxon>
        <taxon>Thermodesulfobacteriota</taxon>
        <taxon>Desulfuromonadia</taxon>
        <taxon>Geobacterales</taxon>
        <taxon>Geobacteraceae</taxon>
        <taxon>Oryzomonas</taxon>
    </lineage>
</organism>
<evidence type="ECO:0000256" key="2">
    <source>
        <dbReference type="ARBA" id="ARBA00022475"/>
    </source>
</evidence>
<accession>A0ABQ6TTS9</accession>
<feature type="transmembrane region" description="Helical" evidence="6">
    <location>
        <begin position="346"/>
        <end position="367"/>
    </location>
</feature>
<protein>
    <submittedName>
        <fullName evidence="7">Oligosaccharide flippase family protein</fullName>
    </submittedName>
</protein>
<feature type="transmembrane region" description="Helical" evidence="6">
    <location>
        <begin position="21"/>
        <end position="39"/>
    </location>
</feature>
<dbReference type="Pfam" id="PF01943">
    <property type="entry name" value="Polysacc_synt"/>
    <property type="match status" value="1"/>
</dbReference>
<gene>
    <name evidence="7" type="ORF">F6V30_07115</name>
</gene>
<sequence length="508" mass="56764">MSSEVGSRIAKNSIFNFARTLLTIPITIFITPFIIRYVGRDEFGIWALVGVISSYAQLSDFGITDSLIKFMAEYKVKNDHQQLNRLINTAFVAYIFMSIAFCVIFFFALPFIITTILSIPPELVKKATYVFTIAIALFFVNMTMSVFGSLIIGFQRMGYSNLISFISTIIMACGTFVALSRGYGLVGLIHNNVLITIFVIFSNLFVAWRLFPQVALNPFKYFSMETLKLIFGFSWKVQLSSISNLLVYQVDRVLLSHYLGLGAVSNYEVANRIATQARVFIASVFTPMVPAASSLQATDESDKVRGLYNRSMKYMAVAAIPFSALVIALAHPFVRTWLGEGYATSAYTMQFLMLAYMINLLPGPGNFILHGINKPHIPMLNSIGAGITNLILCFVLVQQLGYYGIIIGILATIIIFSLTFLFMVHKEIHGLSWTLYASIYIKPIIISTALCAMLVVVNILLPFKGYALLSLLSLIYFAIVSFVMLKGSYFDQFDRLTLSKLNPFGKVR</sequence>
<comment type="subcellular location">
    <subcellularLocation>
        <location evidence="1">Cell membrane</location>
        <topology evidence="1">Multi-pass membrane protein</topology>
    </subcellularLocation>
</comment>
<feature type="transmembrane region" description="Helical" evidence="6">
    <location>
        <begin position="159"/>
        <end position="180"/>
    </location>
</feature>
<evidence type="ECO:0000313" key="7">
    <source>
        <dbReference type="EMBL" id="KAB0672325.1"/>
    </source>
</evidence>
<dbReference type="InterPro" id="IPR002797">
    <property type="entry name" value="Polysacc_synth"/>
</dbReference>
<keyword evidence="8" id="KW-1185">Reference proteome</keyword>
<dbReference type="InterPro" id="IPR050833">
    <property type="entry name" value="Poly_Biosynth_Transport"/>
</dbReference>
<keyword evidence="4 6" id="KW-1133">Transmembrane helix</keyword>
<feature type="transmembrane region" description="Helical" evidence="6">
    <location>
        <begin position="45"/>
        <end position="68"/>
    </location>
</feature>
<name>A0ABQ6TTS9_9BACT</name>